<organism evidence="8 9">
    <name type="scientific">Hermetia illucens</name>
    <name type="common">Black soldier fly</name>
    <dbReference type="NCBI Taxonomy" id="343691"/>
    <lineage>
        <taxon>Eukaryota</taxon>
        <taxon>Metazoa</taxon>
        <taxon>Ecdysozoa</taxon>
        <taxon>Arthropoda</taxon>
        <taxon>Hexapoda</taxon>
        <taxon>Insecta</taxon>
        <taxon>Pterygota</taxon>
        <taxon>Neoptera</taxon>
        <taxon>Endopterygota</taxon>
        <taxon>Diptera</taxon>
        <taxon>Brachycera</taxon>
        <taxon>Stratiomyomorpha</taxon>
        <taxon>Stratiomyidae</taxon>
        <taxon>Hermetiinae</taxon>
        <taxon>Hermetia</taxon>
    </lineage>
</organism>
<keyword evidence="3 6" id="KW-0378">Hydrolase</keyword>
<feature type="signal peptide" evidence="6">
    <location>
        <begin position="1"/>
        <end position="22"/>
    </location>
</feature>
<name>A0A7R8UYR6_HERIL</name>
<dbReference type="OrthoDB" id="19653at2759"/>
<dbReference type="InterPro" id="IPR019826">
    <property type="entry name" value="Carboxylesterase_B_AS"/>
</dbReference>
<dbReference type="GO" id="GO:0052689">
    <property type="term" value="F:carboxylic ester hydrolase activity"/>
    <property type="evidence" value="ECO:0007669"/>
    <property type="project" value="UniProtKB-KW"/>
</dbReference>
<keyword evidence="9" id="KW-1185">Reference proteome</keyword>
<dbReference type="Pfam" id="PF00135">
    <property type="entry name" value="COesterase"/>
    <property type="match status" value="1"/>
</dbReference>
<keyword evidence="6" id="KW-0732">Signal</keyword>
<dbReference type="EC" id="3.1.1.-" evidence="6"/>
<gene>
    <name evidence="8" type="ORF">HERILL_LOCUS11546</name>
</gene>
<comment type="similarity">
    <text evidence="1 6">Belongs to the type-B carboxylesterase/lipase family.</text>
</comment>
<dbReference type="PANTHER" id="PTHR11559">
    <property type="entry name" value="CARBOXYLESTERASE"/>
    <property type="match status" value="1"/>
</dbReference>
<evidence type="ECO:0000256" key="3">
    <source>
        <dbReference type="ARBA" id="ARBA00022801"/>
    </source>
</evidence>
<feature type="domain" description="Carboxylesterase type B" evidence="7">
    <location>
        <begin position="33"/>
        <end position="512"/>
    </location>
</feature>
<dbReference type="AlphaFoldDB" id="A0A7R8UYR6"/>
<accession>A0A7R8UYR6</accession>
<reference evidence="8 9" key="1">
    <citation type="submission" date="2020-11" db="EMBL/GenBank/DDBJ databases">
        <authorList>
            <person name="Wallbank WR R."/>
            <person name="Pardo Diaz C."/>
            <person name="Kozak K."/>
            <person name="Martin S."/>
            <person name="Jiggins C."/>
            <person name="Moest M."/>
            <person name="Warren A I."/>
            <person name="Generalovic N T."/>
            <person name="Byers J.R.P. K."/>
            <person name="Montejo-Kovacevich G."/>
            <person name="Yen C E."/>
        </authorList>
    </citation>
    <scope>NUCLEOTIDE SEQUENCE [LARGE SCALE GENOMIC DNA]</scope>
</reference>
<dbReference type="EMBL" id="LR899012">
    <property type="protein sequence ID" value="CAD7088961.1"/>
    <property type="molecule type" value="Genomic_DNA"/>
</dbReference>
<protein>
    <recommendedName>
        <fullName evidence="6">Carboxylic ester hydrolase</fullName>
        <ecNumber evidence="6">3.1.1.-</ecNumber>
    </recommendedName>
</protein>
<dbReference type="InterPro" id="IPR050309">
    <property type="entry name" value="Type-B_Carboxylest/Lipase"/>
</dbReference>
<evidence type="ECO:0000256" key="4">
    <source>
        <dbReference type="ARBA" id="ARBA00023157"/>
    </source>
</evidence>
<dbReference type="OMA" id="QFPCFLP"/>
<dbReference type="Gene3D" id="3.40.50.1820">
    <property type="entry name" value="alpha/beta hydrolase"/>
    <property type="match status" value="1"/>
</dbReference>
<dbReference type="SUPFAM" id="SSF53474">
    <property type="entry name" value="alpha/beta-Hydrolases"/>
    <property type="match status" value="1"/>
</dbReference>
<keyword evidence="5" id="KW-0325">Glycoprotein</keyword>
<dbReference type="PROSITE" id="PS00122">
    <property type="entry name" value="CARBOXYLESTERASE_B_1"/>
    <property type="match status" value="1"/>
</dbReference>
<evidence type="ECO:0000256" key="2">
    <source>
        <dbReference type="ARBA" id="ARBA00022487"/>
    </source>
</evidence>
<evidence type="ECO:0000256" key="1">
    <source>
        <dbReference type="ARBA" id="ARBA00005964"/>
    </source>
</evidence>
<evidence type="ECO:0000256" key="6">
    <source>
        <dbReference type="RuleBase" id="RU361235"/>
    </source>
</evidence>
<keyword evidence="2" id="KW-0719">Serine esterase</keyword>
<proteinExistence type="inferred from homology"/>
<evidence type="ECO:0000313" key="9">
    <source>
        <dbReference type="Proteomes" id="UP000594454"/>
    </source>
</evidence>
<dbReference type="InterPro" id="IPR029058">
    <property type="entry name" value="AB_hydrolase_fold"/>
</dbReference>
<dbReference type="Proteomes" id="UP000594454">
    <property type="component" value="Chromosome 4"/>
</dbReference>
<sequence>MLLHRIHLVLFIIELYFILCSGKSACFIESNLKRISGRSTNYDNGSIICEYTNIPYAWKPKRFEPAKLMPIEEIFNRLFKNAPKKCIQAIDYFVSGQENCLYLHIYSLWSENVTRPLQPVFVYLHGGTFNTGTAQEEINNFEEFLLEGIIFVTLNYRLGLFGFSSIANEGIEPNLGFKDQQLALKWIQDYIYNFGGDPKQITLAGWSAGAAAATYHLYSEGSKNLFSKAILISGSFLNPWAFNIETERCTLKFCEDLKIQNCSKLALRRQTTRKLMAQYLLNSHFDHFGIQFPCFLPSIDVNGSSISEPPHLLLSKKPVNDVPVLMGYTSLEDNCDVQWGNEYSMNNYTFPSNNKKIFEIFENISIILRAKETKQNVDSLRRMADMHHGIFKFADVYSGYSKNPLYLYRFAPAHDDGQLCFSVEKGALHGDDMRFIFWKVEPPFSKRSVKLRLELIELWINFIKYGYPSPKEYTTTLSEPWKPYERVNRTILNIGGKLTIRKQKFSKFYLFWDVFYDCAMFERCDSLTKQMEKYK</sequence>
<feature type="chain" id="PRO_5031587402" description="Carboxylic ester hydrolase" evidence="6">
    <location>
        <begin position="23"/>
        <end position="535"/>
    </location>
</feature>
<evidence type="ECO:0000256" key="5">
    <source>
        <dbReference type="ARBA" id="ARBA00023180"/>
    </source>
</evidence>
<dbReference type="InterPro" id="IPR002018">
    <property type="entry name" value="CarbesteraseB"/>
</dbReference>
<evidence type="ECO:0000259" key="7">
    <source>
        <dbReference type="Pfam" id="PF00135"/>
    </source>
</evidence>
<dbReference type="InParanoid" id="A0A7R8UYR6"/>
<keyword evidence="4" id="KW-1015">Disulfide bond</keyword>
<evidence type="ECO:0000313" key="8">
    <source>
        <dbReference type="EMBL" id="CAD7088961.1"/>
    </source>
</evidence>